<gene>
    <name evidence="1" type="ORF">Thert_03389</name>
</gene>
<dbReference type="Gene3D" id="3.20.20.140">
    <property type="entry name" value="Metal-dependent hydrolases"/>
    <property type="match status" value="1"/>
</dbReference>
<protein>
    <submittedName>
        <fullName evidence="1">Histidinol phosphatase</fullName>
    </submittedName>
</protein>
<dbReference type="CDD" id="cd19067">
    <property type="entry name" value="PfuEndoQ-like"/>
    <property type="match status" value="1"/>
</dbReference>
<dbReference type="PANTHER" id="PTHR40084">
    <property type="entry name" value="PHOSPHOHYDROLASE, PHP FAMILY"/>
    <property type="match status" value="1"/>
</dbReference>
<reference evidence="1 2" key="1">
    <citation type="submission" date="2016-08" db="EMBL/GenBank/DDBJ databases">
        <title>A novel genetic cassette of butanologenic Thermoanaerobacterium thermosaccharolyticum that directly convert cellulose to butanol.</title>
        <authorList>
            <person name="Li T."/>
            <person name="He J."/>
        </authorList>
    </citation>
    <scope>NUCLEOTIDE SEQUENCE [LARGE SCALE GENOMIC DNA]</scope>
    <source>
        <strain evidence="1 2">TG57</strain>
    </source>
</reference>
<dbReference type="RefSeq" id="WP_094398048.1">
    <property type="nucleotide sequence ID" value="NZ_CP016893.1"/>
</dbReference>
<dbReference type="InterPro" id="IPR010994">
    <property type="entry name" value="RuvA_2-like"/>
</dbReference>
<dbReference type="AlphaFoldDB" id="A0A223I313"/>
<dbReference type="PANTHER" id="PTHR40084:SF1">
    <property type="entry name" value="PHOSPHOTRANSFERASE"/>
    <property type="match status" value="1"/>
</dbReference>
<name>A0A223I313_THETR</name>
<evidence type="ECO:0000313" key="1">
    <source>
        <dbReference type="EMBL" id="AST59118.1"/>
    </source>
</evidence>
<dbReference type="SUPFAM" id="SSF47781">
    <property type="entry name" value="RuvA domain 2-like"/>
    <property type="match status" value="1"/>
</dbReference>
<organism evidence="1 2">
    <name type="scientific">Thermoanaerobacterium thermosaccharolyticum</name>
    <name type="common">Clostridium thermosaccharolyticum</name>
    <dbReference type="NCBI Taxonomy" id="1517"/>
    <lineage>
        <taxon>Bacteria</taxon>
        <taxon>Bacillati</taxon>
        <taxon>Bacillota</taxon>
        <taxon>Clostridia</taxon>
        <taxon>Thermoanaerobacterales</taxon>
        <taxon>Thermoanaerobacteraceae</taxon>
        <taxon>Thermoanaerobacterium</taxon>
    </lineage>
</organism>
<proteinExistence type="predicted"/>
<dbReference type="SUPFAM" id="SSF89550">
    <property type="entry name" value="PHP domain-like"/>
    <property type="match status" value="1"/>
</dbReference>
<evidence type="ECO:0000313" key="2">
    <source>
        <dbReference type="Proteomes" id="UP000214975"/>
    </source>
</evidence>
<dbReference type="InterPro" id="IPR016195">
    <property type="entry name" value="Pol/histidinol_Pase-like"/>
</dbReference>
<sequence length="386" mass="43416">MYYNADLHVHLGRTKNGKPVKITASPSLTVKNILEKCIEKGIDIVGIADCAVPEILEELDDLAKNDVLKQLDGGGLIYKEKIVLQLVCEIEVGGELNGSPHLLCFLKDIESMRAFSNILSKYISNINLSTQKCRLNSVEILKIAKDFDGFVVPAHVFTPYKSYYGSTTDRLSYIFEEYYDEVFAVELGLSSDTYLADMLSELSYKVFLSNSDAHSLQKIGREFNVFDLSCPNFESIKMMLKSRSGIIRNYGLNPALGKYHRTFCLDCCKISNTNPPIHKCAYCNSENVVFGVLDRIYEIKDQKMSHPTFRPEYIYQIPLEFIPGIGSITMKKLFNEVGSEIYILHEAPFEQLKECIGEKLAKNIIDARYGNIKVKAGGGGIYGKII</sequence>
<accession>A0A223I313</accession>
<dbReference type="EMBL" id="CP016893">
    <property type="protein sequence ID" value="AST59118.1"/>
    <property type="molecule type" value="Genomic_DNA"/>
</dbReference>
<dbReference type="Proteomes" id="UP000214975">
    <property type="component" value="Chromosome"/>
</dbReference>
<dbReference type="Gene3D" id="1.10.150.20">
    <property type="entry name" value="5' to 3' exonuclease, C-terminal subdomain"/>
    <property type="match status" value="1"/>
</dbReference>